<proteinExistence type="predicted"/>
<dbReference type="PANTHER" id="PTHR31111">
    <property type="entry name" value="BNAA05G37150D PROTEIN-RELATED"/>
    <property type="match status" value="1"/>
</dbReference>
<dbReference type="KEGG" id="eus:EUTSA_v10012047mg"/>
<accession>V4KT41</accession>
<organism evidence="2 3">
    <name type="scientific">Eutrema salsugineum</name>
    <name type="common">Saltwater cress</name>
    <name type="synonym">Sisymbrium salsugineum</name>
    <dbReference type="NCBI Taxonomy" id="72664"/>
    <lineage>
        <taxon>Eukaryota</taxon>
        <taxon>Viridiplantae</taxon>
        <taxon>Streptophyta</taxon>
        <taxon>Embryophyta</taxon>
        <taxon>Tracheophyta</taxon>
        <taxon>Spermatophyta</taxon>
        <taxon>Magnoliopsida</taxon>
        <taxon>eudicotyledons</taxon>
        <taxon>Gunneridae</taxon>
        <taxon>Pentapetalae</taxon>
        <taxon>rosids</taxon>
        <taxon>malvids</taxon>
        <taxon>Brassicales</taxon>
        <taxon>Brassicaceae</taxon>
        <taxon>Eutremeae</taxon>
        <taxon>Eutrema</taxon>
    </lineage>
</organism>
<evidence type="ECO:0000313" key="2">
    <source>
        <dbReference type="EMBL" id="ESQ30513.1"/>
    </source>
</evidence>
<keyword evidence="3" id="KW-1185">Reference proteome</keyword>
<dbReference type="InterPro" id="IPR013187">
    <property type="entry name" value="F-box-assoc_dom_typ3"/>
</dbReference>
<sequence length="338" mass="39056">MLLRPYFTDLFLTRSSAWPPRLLFAVQIYGDKWCFFTSSQPQNPYDEESSSLVATADCHMKFLGDEWLETCGYASGLICFRGHTAISEDDNLPVLCNPSTGQFASLPLPKCINCWRSFLGFDPIDKQFKILFVSYPKHYEDDNQVEILTLGTGNDSWKKIHALSEKFKFIHRDFIRYQDRTELINYKGNLGVITRPYSTPGTRGQLCFSIIKDVEKPEPEWSEDIYSFWENQFPKCVVYDFWEYLIVGVTATGGIVFSMQDTSKRFYIFFFNPERNTLVSVEIQGFGAANHGTFQKRSRSVRVFVDYAEDLKFISMKTTYNAATSSPPKQKRSKFQSL</sequence>
<dbReference type="EMBL" id="KI517809">
    <property type="protein sequence ID" value="ESQ30513.1"/>
    <property type="molecule type" value="Genomic_DNA"/>
</dbReference>
<dbReference type="NCBIfam" id="TIGR01640">
    <property type="entry name" value="F_box_assoc_1"/>
    <property type="match status" value="1"/>
</dbReference>
<dbReference type="Proteomes" id="UP000030689">
    <property type="component" value="Unassembled WGS sequence"/>
</dbReference>
<protein>
    <recommendedName>
        <fullName evidence="1">F-box associated beta-propeller type 3 domain-containing protein</fullName>
    </recommendedName>
</protein>
<name>V4KT41_EUTSA</name>
<dbReference type="AlphaFoldDB" id="V4KT41"/>
<dbReference type="InterPro" id="IPR017451">
    <property type="entry name" value="F-box-assoc_interact_dom"/>
</dbReference>
<feature type="domain" description="F-box associated beta-propeller type 3" evidence="1">
    <location>
        <begin position="164"/>
        <end position="307"/>
    </location>
</feature>
<reference evidence="2 3" key="1">
    <citation type="journal article" date="2013" name="Front. Plant Sci.">
        <title>The Reference Genome of the Halophytic Plant Eutrema salsugineum.</title>
        <authorList>
            <person name="Yang R."/>
            <person name="Jarvis D.E."/>
            <person name="Chen H."/>
            <person name="Beilstein M.A."/>
            <person name="Grimwood J."/>
            <person name="Jenkins J."/>
            <person name="Shu S."/>
            <person name="Prochnik S."/>
            <person name="Xin M."/>
            <person name="Ma C."/>
            <person name="Schmutz J."/>
            <person name="Wing R.A."/>
            <person name="Mitchell-Olds T."/>
            <person name="Schumaker K.S."/>
            <person name="Wang X."/>
        </authorList>
    </citation>
    <scope>NUCLEOTIDE SEQUENCE [LARGE SCALE GENOMIC DNA]</scope>
</reference>
<dbReference type="Pfam" id="PF08268">
    <property type="entry name" value="FBA_3"/>
    <property type="match status" value="2"/>
</dbReference>
<evidence type="ECO:0000313" key="3">
    <source>
        <dbReference type="Proteomes" id="UP000030689"/>
    </source>
</evidence>
<evidence type="ECO:0000259" key="1">
    <source>
        <dbReference type="Pfam" id="PF08268"/>
    </source>
</evidence>
<feature type="domain" description="F-box associated beta-propeller type 3" evidence="1">
    <location>
        <begin position="21"/>
        <end position="161"/>
    </location>
</feature>
<gene>
    <name evidence="2" type="ORF">EUTSA_v10012047mg</name>
</gene>
<dbReference type="PANTHER" id="PTHR31111:SF125">
    <property type="entry name" value="F-BOX PROTEIN CPR30-LIKE"/>
    <property type="match status" value="1"/>
</dbReference>
<dbReference type="Gramene" id="ESQ30513">
    <property type="protein sequence ID" value="ESQ30513"/>
    <property type="gene ID" value="EUTSA_v10012047mg"/>
</dbReference>